<dbReference type="EMBL" id="QOHL01000005">
    <property type="protein sequence ID" value="RZB12880.1"/>
    <property type="molecule type" value="Genomic_DNA"/>
</dbReference>
<keyword evidence="6" id="KW-0057">Aromatic amino acid biosynthesis</keyword>
<protein>
    <recommendedName>
        <fullName evidence="3">3-phosphoshikimate 1-carboxyvinyltransferase</fullName>
        <ecNumber evidence="3">2.5.1.19</ecNumber>
    </recommendedName>
    <alternativeName>
        <fullName evidence="7">5-enolpyruvylshikimate-3-phosphate synthase</fullName>
    </alternativeName>
</protein>
<name>A0A4Q6I6F1_9RICK</name>
<feature type="domain" description="Enolpyruvate transferase" evidence="9">
    <location>
        <begin position="12"/>
        <end position="408"/>
    </location>
</feature>
<organism evidence="10 11">
    <name type="scientific">Ehrlichia minasensis</name>
    <dbReference type="NCBI Taxonomy" id="1242993"/>
    <lineage>
        <taxon>Bacteria</taxon>
        <taxon>Pseudomonadati</taxon>
        <taxon>Pseudomonadota</taxon>
        <taxon>Alphaproteobacteria</taxon>
        <taxon>Rickettsiales</taxon>
        <taxon>Anaplasmataceae</taxon>
        <taxon>Ehrlichia</taxon>
    </lineage>
</organism>
<dbReference type="STRING" id="1242993.ehr_00246"/>
<evidence type="ECO:0000313" key="11">
    <source>
        <dbReference type="Proteomes" id="UP000293377"/>
    </source>
</evidence>
<evidence type="ECO:0000256" key="8">
    <source>
        <dbReference type="ARBA" id="ARBA00044633"/>
    </source>
</evidence>
<evidence type="ECO:0000256" key="1">
    <source>
        <dbReference type="ARBA" id="ARBA00004811"/>
    </source>
</evidence>
<dbReference type="InterPro" id="IPR006264">
    <property type="entry name" value="EPSP_synthase"/>
</dbReference>
<dbReference type="EC" id="2.5.1.19" evidence="3"/>
<dbReference type="SUPFAM" id="SSF55205">
    <property type="entry name" value="EPT/RTPC-like"/>
    <property type="match status" value="1"/>
</dbReference>
<evidence type="ECO:0000256" key="3">
    <source>
        <dbReference type="ARBA" id="ARBA00012450"/>
    </source>
</evidence>
<dbReference type="PIRSF" id="PIRSF000505">
    <property type="entry name" value="EPSPS"/>
    <property type="match status" value="1"/>
</dbReference>
<reference evidence="10 11" key="1">
    <citation type="submission" date="2018-06" db="EMBL/GenBank/DDBJ databases">
        <title>Complete Genome Sequence of Ehrlichia minasensis Isolated From Cattle.</title>
        <authorList>
            <person name="Aguiar D.M."/>
            <person name="Araujo J.P.A.Jr."/>
            <person name="Nakazato L."/>
            <person name="Bard E."/>
            <person name="Cabezas-Cruz A."/>
        </authorList>
    </citation>
    <scope>NUCLEOTIDE SEQUENCE [LARGE SCALE GENOMIC DNA]</scope>
    <source>
        <strain evidence="10 11">B11</strain>
    </source>
</reference>
<sequence>MFMVLISEKIYHICGHVDMLKDNLMSHATLVLASQVIGVTKIYDIVFNDDIMLTIKSLNLLGIKIKYNKNSKVCTIEGMGVGGFLCPKDALYLNNPAIYMIMGCLANCPFTSFLCGDSSINTVIKPLLLMGARFIANDNKLPVALVGCIDMLPIRYTAKDDGTKIAMIFAALNTFGTTTIISTTGKDSIIPALQYLNAEVECFVDRNYVISISGQRELYSKDVCIPNDFFCMLSFIAVALILKESEISILNVLLTDRIKNFHRVLIEMGGNLFFVNHRNNAIGEKVADLLIKGSVLQGIRCLHNNDFDIDEYLFIVIIAVYADGITVLSNMLDHILMDKRLKTVINELVKGGIRIDVEGNSLIIYGCSDNVLDWNLVDACYDFKITILFLVIGMISNNVIKIKNIRKTRDLLSIIELFNKHGAGIKII</sequence>
<comment type="similarity">
    <text evidence="2">Belongs to the EPSP synthase family.</text>
</comment>
<evidence type="ECO:0000256" key="6">
    <source>
        <dbReference type="ARBA" id="ARBA00023141"/>
    </source>
</evidence>
<keyword evidence="4" id="KW-0028">Amino-acid biosynthesis</keyword>
<dbReference type="PANTHER" id="PTHR21090:SF5">
    <property type="entry name" value="PENTAFUNCTIONAL AROM POLYPEPTIDE"/>
    <property type="match status" value="1"/>
</dbReference>
<dbReference type="Pfam" id="PF00275">
    <property type="entry name" value="EPSP_synthase"/>
    <property type="match status" value="1"/>
</dbReference>
<dbReference type="InterPro" id="IPR001986">
    <property type="entry name" value="Enolpyruvate_Tfrase_dom"/>
</dbReference>
<evidence type="ECO:0000256" key="5">
    <source>
        <dbReference type="ARBA" id="ARBA00022679"/>
    </source>
</evidence>
<dbReference type="GO" id="GO:0009423">
    <property type="term" value="P:chorismate biosynthetic process"/>
    <property type="evidence" value="ECO:0007669"/>
    <property type="project" value="UniProtKB-UniPathway"/>
</dbReference>
<comment type="pathway">
    <text evidence="1">Metabolic intermediate biosynthesis; chorismate biosynthesis; chorismate from D-erythrose 4-phosphate and phosphoenolpyruvate: step 6/7.</text>
</comment>
<dbReference type="Gene3D" id="3.65.10.10">
    <property type="entry name" value="Enolpyruvate transferase domain"/>
    <property type="match status" value="2"/>
</dbReference>
<evidence type="ECO:0000313" key="10">
    <source>
        <dbReference type="EMBL" id="RZB12880.1"/>
    </source>
</evidence>
<dbReference type="InterPro" id="IPR013792">
    <property type="entry name" value="RNA3'P_cycl/enolpyr_Trfase_a/b"/>
</dbReference>
<dbReference type="AlphaFoldDB" id="A0A4Q6I6F1"/>
<dbReference type="OrthoDB" id="9809920at2"/>
<comment type="caution">
    <text evidence="10">The sequence shown here is derived from an EMBL/GenBank/DDBJ whole genome shotgun (WGS) entry which is preliminary data.</text>
</comment>
<keyword evidence="5 10" id="KW-0808">Transferase</keyword>
<dbReference type="PANTHER" id="PTHR21090">
    <property type="entry name" value="AROM/DEHYDROQUINATE SYNTHASE"/>
    <property type="match status" value="1"/>
</dbReference>
<evidence type="ECO:0000259" key="9">
    <source>
        <dbReference type="Pfam" id="PF00275"/>
    </source>
</evidence>
<dbReference type="UniPathway" id="UPA00053">
    <property type="reaction ID" value="UER00089"/>
</dbReference>
<evidence type="ECO:0000256" key="7">
    <source>
        <dbReference type="ARBA" id="ARBA00030046"/>
    </source>
</evidence>
<evidence type="ECO:0000256" key="4">
    <source>
        <dbReference type="ARBA" id="ARBA00022605"/>
    </source>
</evidence>
<proteinExistence type="inferred from homology"/>
<keyword evidence="11" id="KW-1185">Reference proteome</keyword>
<gene>
    <name evidence="10" type="ORF">DRF75_01620</name>
</gene>
<dbReference type="GO" id="GO:0008652">
    <property type="term" value="P:amino acid biosynthetic process"/>
    <property type="evidence" value="ECO:0007669"/>
    <property type="project" value="UniProtKB-KW"/>
</dbReference>
<accession>A0A4Q6I6F1</accession>
<evidence type="ECO:0000256" key="2">
    <source>
        <dbReference type="ARBA" id="ARBA00009948"/>
    </source>
</evidence>
<comment type="catalytic activity">
    <reaction evidence="8">
        <text>3-phosphoshikimate + phosphoenolpyruvate = 5-O-(1-carboxyvinyl)-3-phosphoshikimate + phosphate</text>
        <dbReference type="Rhea" id="RHEA:21256"/>
        <dbReference type="ChEBI" id="CHEBI:43474"/>
        <dbReference type="ChEBI" id="CHEBI:57701"/>
        <dbReference type="ChEBI" id="CHEBI:58702"/>
        <dbReference type="ChEBI" id="CHEBI:145989"/>
        <dbReference type="EC" id="2.5.1.19"/>
    </reaction>
    <physiologicalReaction direction="left-to-right" evidence="8">
        <dbReference type="Rhea" id="RHEA:21257"/>
    </physiologicalReaction>
</comment>
<dbReference type="InterPro" id="IPR036968">
    <property type="entry name" value="Enolpyruvate_Tfrase_sf"/>
</dbReference>
<dbReference type="GO" id="GO:0003866">
    <property type="term" value="F:3-phosphoshikimate 1-carboxyvinyltransferase activity"/>
    <property type="evidence" value="ECO:0007669"/>
    <property type="project" value="UniProtKB-EC"/>
</dbReference>
<dbReference type="GO" id="GO:0009073">
    <property type="term" value="P:aromatic amino acid family biosynthetic process"/>
    <property type="evidence" value="ECO:0007669"/>
    <property type="project" value="UniProtKB-KW"/>
</dbReference>
<dbReference type="Proteomes" id="UP000293377">
    <property type="component" value="Unassembled WGS sequence"/>
</dbReference>